<protein>
    <submittedName>
        <fullName evidence="1">Uncharacterized protein</fullName>
    </submittedName>
</protein>
<evidence type="ECO:0000313" key="1">
    <source>
        <dbReference type="EMBL" id="WZN62525.1"/>
    </source>
</evidence>
<evidence type="ECO:0000313" key="2">
    <source>
        <dbReference type="Proteomes" id="UP001472866"/>
    </source>
</evidence>
<proteinExistence type="predicted"/>
<dbReference type="EMBL" id="CP151506">
    <property type="protein sequence ID" value="WZN62525.1"/>
    <property type="molecule type" value="Genomic_DNA"/>
</dbReference>
<dbReference type="Proteomes" id="UP001472866">
    <property type="component" value="Chromosome 06"/>
</dbReference>
<name>A0AAX4PAF6_9CHLO</name>
<sequence length="263" mass="27864">MAQMRVRDVPVKGKGRARGAATWARMEANDAMANRGGRASTASLAENEGLPRRRVLGLMVTTTVMGGSAGFAGVGIPQQALAGPPPSLLDSKKAVQAALKSLESAVVEVGVLRQEVQVRAKLSSSLGAETAQDLRKKLRSGALGDLQTIASVTDDYVGEGELSEIDEKVWGTMLPSDVSGGRTVKVPFGPNEIVCAVLSCVNDPRMVPSTDVVLTRKMLDEGLRMGAASDPRVTPDSILLVIDDLNDKLVAYIDFVKQRARLL</sequence>
<dbReference type="AlphaFoldDB" id="A0AAX4PAF6"/>
<reference evidence="1 2" key="1">
    <citation type="submission" date="2024-03" db="EMBL/GenBank/DDBJ databases">
        <title>Complete genome sequence of the green alga Chloropicon roscoffensis RCC1871.</title>
        <authorList>
            <person name="Lemieux C."/>
            <person name="Pombert J.-F."/>
            <person name="Otis C."/>
            <person name="Turmel M."/>
        </authorList>
    </citation>
    <scope>NUCLEOTIDE SEQUENCE [LARGE SCALE GENOMIC DNA]</scope>
    <source>
        <strain evidence="1 2">RCC1871</strain>
    </source>
</reference>
<keyword evidence="2" id="KW-1185">Reference proteome</keyword>
<organism evidence="1 2">
    <name type="scientific">Chloropicon roscoffensis</name>
    <dbReference type="NCBI Taxonomy" id="1461544"/>
    <lineage>
        <taxon>Eukaryota</taxon>
        <taxon>Viridiplantae</taxon>
        <taxon>Chlorophyta</taxon>
        <taxon>Chloropicophyceae</taxon>
        <taxon>Chloropicales</taxon>
        <taxon>Chloropicaceae</taxon>
        <taxon>Chloropicon</taxon>
    </lineage>
</organism>
<gene>
    <name evidence="1" type="ORF">HKI87_06g40620</name>
</gene>
<accession>A0AAX4PAF6</accession>